<evidence type="ECO:0000313" key="2">
    <source>
        <dbReference type="EMBL" id="MBK6302248.1"/>
    </source>
</evidence>
<sequence>MSEFVVRSNSSATALNEAVALDLLAASGLSAQRAAYIALSVNDSAPALRLIVENPGDEWVDRVFNADGKLYKAEATGDYTLPGNRPRGIRRGVRPGGRRQGPDSADGVPAVRQRLQRRRLRRGSG</sequence>
<reference evidence="2 3" key="1">
    <citation type="submission" date="2020-10" db="EMBL/GenBank/DDBJ databases">
        <title>Connecting structure to function with the recovery of over 1000 high-quality activated sludge metagenome-assembled genomes encoding full-length rRNA genes using long-read sequencing.</title>
        <authorList>
            <person name="Singleton C.M."/>
            <person name="Petriglieri F."/>
            <person name="Kristensen J.M."/>
            <person name="Kirkegaard R.H."/>
            <person name="Michaelsen T.Y."/>
            <person name="Andersen M.H."/>
            <person name="Karst S.M."/>
            <person name="Dueholm M.S."/>
            <person name="Nielsen P.H."/>
            <person name="Albertsen M."/>
        </authorList>
    </citation>
    <scope>NUCLEOTIDE SEQUENCE [LARGE SCALE GENOMIC DNA]</scope>
    <source>
        <strain evidence="2">AalE_18-Q3-R2-46_BAT3C.188</strain>
    </source>
</reference>
<evidence type="ECO:0000313" key="3">
    <source>
        <dbReference type="Proteomes" id="UP000718281"/>
    </source>
</evidence>
<feature type="compositionally biased region" description="Basic residues" evidence="1">
    <location>
        <begin position="114"/>
        <end position="125"/>
    </location>
</feature>
<dbReference type="EMBL" id="JADIXZ010000008">
    <property type="protein sequence ID" value="MBK6302248.1"/>
    <property type="molecule type" value="Genomic_DNA"/>
</dbReference>
<gene>
    <name evidence="2" type="ORF">IPF40_14835</name>
</gene>
<name>A0A934X8L0_9MICO</name>
<organism evidence="2 3">
    <name type="scientific">Candidatus Phosphoribacter hodrii</name>
    <dbReference type="NCBI Taxonomy" id="2953743"/>
    <lineage>
        <taxon>Bacteria</taxon>
        <taxon>Bacillati</taxon>
        <taxon>Actinomycetota</taxon>
        <taxon>Actinomycetes</taxon>
        <taxon>Micrococcales</taxon>
        <taxon>Dermatophilaceae</taxon>
        <taxon>Candidatus Phosphoribacter</taxon>
    </lineage>
</organism>
<feature type="compositionally biased region" description="Basic residues" evidence="1">
    <location>
        <begin position="87"/>
        <end position="97"/>
    </location>
</feature>
<dbReference type="Proteomes" id="UP000718281">
    <property type="component" value="Unassembled WGS sequence"/>
</dbReference>
<proteinExistence type="predicted"/>
<comment type="caution">
    <text evidence="2">The sequence shown here is derived from an EMBL/GenBank/DDBJ whole genome shotgun (WGS) entry which is preliminary data.</text>
</comment>
<dbReference type="AlphaFoldDB" id="A0A934X8L0"/>
<evidence type="ECO:0000256" key="1">
    <source>
        <dbReference type="SAM" id="MobiDB-lite"/>
    </source>
</evidence>
<feature type="region of interest" description="Disordered" evidence="1">
    <location>
        <begin position="76"/>
        <end position="125"/>
    </location>
</feature>
<accession>A0A934X8L0</accession>
<protein>
    <submittedName>
        <fullName evidence="2">Uncharacterized protein</fullName>
    </submittedName>
</protein>